<evidence type="ECO:0000256" key="1">
    <source>
        <dbReference type="ARBA" id="ARBA00004173"/>
    </source>
</evidence>
<keyword evidence="5" id="KW-0687">Ribonucleoprotein</keyword>
<name>A0ABR1B0Y0_POLSC</name>
<dbReference type="Proteomes" id="UP001359485">
    <property type="component" value="Unassembled WGS sequence"/>
</dbReference>
<gene>
    <name evidence="9" type="ORF">RUM44_007525</name>
</gene>
<dbReference type="Pfam" id="PF05047">
    <property type="entry name" value="L51_S25_CI-B8"/>
    <property type="match status" value="1"/>
</dbReference>
<reference evidence="9 10" key="1">
    <citation type="submission" date="2023-09" db="EMBL/GenBank/DDBJ databases">
        <title>Genomes of two closely related lineages of the louse Polyplax serrata with different host specificities.</title>
        <authorList>
            <person name="Martinu J."/>
            <person name="Tarabai H."/>
            <person name="Stefka J."/>
            <person name="Hypsa V."/>
        </authorList>
    </citation>
    <scope>NUCLEOTIDE SEQUENCE [LARGE SCALE GENOMIC DNA]</scope>
    <source>
        <strain evidence="9">98ZLc_SE</strain>
    </source>
</reference>
<comment type="subcellular location">
    <subcellularLocation>
        <location evidence="1">Mitochondrion</location>
    </subcellularLocation>
</comment>
<evidence type="ECO:0000256" key="2">
    <source>
        <dbReference type="ARBA" id="ARBA00008046"/>
    </source>
</evidence>
<comment type="similarity">
    <text evidence="2">Belongs to the mitochondrion-specific ribosomal protein mS25 family.</text>
</comment>
<evidence type="ECO:0000256" key="5">
    <source>
        <dbReference type="ARBA" id="ARBA00023274"/>
    </source>
</evidence>
<dbReference type="EMBL" id="JAWJWF010000005">
    <property type="protein sequence ID" value="KAK6632483.1"/>
    <property type="molecule type" value="Genomic_DNA"/>
</dbReference>
<dbReference type="Gene3D" id="3.40.30.10">
    <property type="entry name" value="Glutaredoxin"/>
    <property type="match status" value="1"/>
</dbReference>
<keyword evidence="4" id="KW-0496">Mitochondrion</keyword>
<evidence type="ECO:0000313" key="10">
    <source>
        <dbReference type="Proteomes" id="UP001359485"/>
    </source>
</evidence>
<evidence type="ECO:0000259" key="8">
    <source>
        <dbReference type="SMART" id="SM00916"/>
    </source>
</evidence>
<dbReference type="SMART" id="SM00916">
    <property type="entry name" value="L51_S25_CI-B8"/>
    <property type="match status" value="1"/>
</dbReference>
<evidence type="ECO:0000256" key="3">
    <source>
        <dbReference type="ARBA" id="ARBA00022980"/>
    </source>
</evidence>
<protein>
    <recommendedName>
        <fullName evidence="6">Small ribosomal subunit protein mS25</fullName>
    </recommendedName>
    <alternativeName>
        <fullName evidence="7">28S ribosomal protein S25, mitochondrial</fullName>
    </alternativeName>
</protein>
<proteinExistence type="inferred from homology"/>
<dbReference type="PANTHER" id="PTHR13274">
    <property type="entry name" value="MITOCHONDRIAL RIBOSOMAL PROTEIN S25"/>
    <property type="match status" value="1"/>
</dbReference>
<evidence type="ECO:0000256" key="7">
    <source>
        <dbReference type="ARBA" id="ARBA00035369"/>
    </source>
</evidence>
<accession>A0ABR1B0Y0</accession>
<keyword evidence="10" id="KW-1185">Reference proteome</keyword>
<dbReference type="InterPro" id="IPR040049">
    <property type="entry name" value="Ribosomal_mS25/mL61"/>
</dbReference>
<dbReference type="SUPFAM" id="SSF52833">
    <property type="entry name" value="Thioredoxin-like"/>
    <property type="match status" value="1"/>
</dbReference>
<dbReference type="PANTHER" id="PTHR13274:SF2">
    <property type="entry name" value="SMALL RIBOSOMAL SUBUNIT PROTEIN MS25"/>
    <property type="match status" value="1"/>
</dbReference>
<comment type="caution">
    <text evidence="9">The sequence shown here is derived from an EMBL/GenBank/DDBJ whole genome shotgun (WGS) entry which is preliminary data.</text>
</comment>
<evidence type="ECO:0000256" key="6">
    <source>
        <dbReference type="ARBA" id="ARBA00035139"/>
    </source>
</evidence>
<evidence type="ECO:0000313" key="9">
    <source>
        <dbReference type="EMBL" id="KAK6632483.1"/>
    </source>
</evidence>
<feature type="domain" description="Ribosomal protein/NADH dehydrogenase" evidence="8">
    <location>
        <begin position="37"/>
        <end position="109"/>
    </location>
</feature>
<evidence type="ECO:0000256" key="4">
    <source>
        <dbReference type="ARBA" id="ARBA00023128"/>
    </source>
</evidence>
<sequence>MPFMIGKAPIRRTLQYLERGKIVFRETVKVFSVNYNMKSEHHSGARDFIFWYLPQIQYKNPNVQCICLKNLTPSPYIRIFFENGKSTLIDIDSRKKEDIFNHLINFTAVCKTRNEIVENLKNANRKSRAAYFGYDCERHCICEILGQVPCPALVGIPSSWRGMPEKIRKYTVPPCFMEAGLEKLVECEK</sequence>
<dbReference type="InterPro" id="IPR007741">
    <property type="entry name" value="Ribosomal_mL43/mS25/NADH_DH"/>
</dbReference>
<organism evidence="9 10">
    <name type="scientific">Polyplax serrata</name>
    <name type="common">Common mouse louse</name>
    <dbReference type="NCBI Taxonomy" id="468196"/>
    <lineage>
        <taxon>Eukaryota</taxon>
        <taxon>Metazoa</taxon>
        <taxon>Ecdysozoa</taxon>
        <taxon>Arthropoda</taxon>
        <taxon>Hexapoda</taxon>
        <taxon>Insecta</taxon>
        <taxon>Pterygota</taxon>
        <taxon>Neoptera</taxon>
        <taxon>Paraneoptera</taxon>
        <taxon>Psocodea</taxon>
        <taxon>Troctomorpha</taxon>
        <taxon>Phthiraptera</taxon>
        <taxon>Anoplura</taxon>
        <taxon>Polyplacidae</taxon>
        <taxon>Polyplax</taxon>
    </lineage>
</organism>
<keyword evidence="3" id="KW-0689">Ribosomal protein</keyword>
<dbReference type="InterPro" id="IPR036249">
    <property type="entry name" value="Thioredoxin-like_sf"/>
</dbReference>